<comment type="caution">
    <text evidence="1">The sequence shown here is derived from an EMBL/GenBank/DDBJ whole genome shotgun (WGS) entry which is preliminary data.</text>
</comment>
<accession>A0ABT7C5W6</accession>
<organism evidence="1 2">
    <name type="scientific">Gulosibacter molinativorax</name>
    <dbReference type="NCBI Taxonomy" id="256821"/>
    <lineage>
        <taxon>Bacteria</taxon>
        <taxon>Bacillati</taxon>
        <taxon>Actinomycetota</taxon>
        <taxon>Actinomycetes</taxon>
        <taxon>Micrococcales</taxon>
        <taxon>Microbacteriaceae</taxon>
        <taxon>Gulosibacter</taxon>
    </lineage>
</organism>
<dbReference type="EMBL" id="PXVD01000005">
    <property type="protein sequence ID" value="MDJ1370586.1"/>
    <property type="molecule type" value="Genomic_DNA"/>
</dbReference>
<reference evidence="1" key="2">
    <citation type="journal article" date="2022" name="Sci. Rep.">
        <title>In silico prediction of the enzymes involved in the degradation of the herbicide molinate by Gulosibacter molinativorax ON4T.</title>
        <authorList>
            <person name="Lopes A.R."/>
            <person name="Bunin E."/>
            <person name="Viana A.T."/>
            <person name="Froufe H."/>
            <person name="Munoz-Merida A."/>
            <person name="Pinho D."/>
            <person name="Figueiredo J."/>
            <person name="Barroso C."/>
            <person name="Vaz-Moreira I."/>
            <person name="Bellanger X."/>
            <person name="Egas C."/>
            <person name="Nunes O.C."/>
        </authorList>
    </citation>
    <scope>NUCLEOTIDE SEQUENCE</scope>
    <source>
        <strain evidence="1">ON4</strain>
    </source>
</reference>
<dbReference type="Proteomes" id="UP001170379">
    <property type="component" value="Unassembled WGS sequence"/>
</dbReference>
<keyword evidence="2" id="KW-1185">Reference proteome</keyword>
<sequence>METSREHADLAGLWVDERSARAEGWGILARSEVGTADESRMQGAEPVDLGGQRDRWGVNELRRDGWPLGMLG</sequence>
<protein>
    <submittedName>
        <fullName evidence="1">Uncharacterized protein</fullName>
    </submittedName>
</protein>
<evidence type="ECO:0000313" key="1">
    <source>
        <dbReference type="EMBL" id="MDJ1370586.1"/>
    </source>
</evidence>
<name>A0ABT7C5W6_9MICO</name>
<gene>
    <name evidence="1" type="ORF">C7K25_04260</name>
</gene>
<reference evidence="1" key="1">
    <citation type="submission" date="2018-03" db="EMBL/GenBank/DDBJ databases">
        <authorList>
            <person name="Nunes O.C."/>
            <person name="Lopes A.R."/>
            <person name="Froufe H."/>
            <person name="Munoz-Merida A."/>
            <person name="Barroso C."/>
            <person name="Egas C."/>
        </authorList>
    </citation>
    <scope>NUCLEOTIDE SEQUENCE</scope>
    <source>
        <strain evidence="1">ON4</strain>
    </source>
</reference>
<evidence type="ECO:0000313" key="2">
    <source>
        <dbReference type="Proteomes" id="UP001170379"/>
    </source>
</evidence>
<proteinExistence type="predicted"/>